<dbReference type="InterPro" id="IPR001789">
    <property type="entry name" value="Sig_transdc_resp-reg_receiver"/>
</dbReference>
<dbReference type="Pfam" id="PF12833">
    <property type="entry name" value="HTH_18"/>
    <property type="match status" value="1"/>
</dbReference>
<feature type="domain" description="HTH araC/xylS-type" evidence="5">
    <location>
        <begin position="437"/>
        <end position="535"/>
    </location>
</feature>
<organism evidence="7 8">
    <name type="scientific">Paenibacillus prosopidis</name>
    <dbReference type="NCBI Taxonomy" id="630520"/>
    <lineage>
        <taxon>Bacteria</taxon>
        <taxon>Bacillati</taxon>
        <taxon>Bacillota</taxon>
        <taxon>Bacilli</taxon>
        <taxon>Bacillales</taxon>
        <taxon>Paenibacillaceae</taxon>
        <taxon>Paenibacillus</taxon>
    </lineage>
</organism>
<feature type="modified residue" description="4-aspartylphosphate" evidence="4">
    <location>
        <position position="55"/>
    </location>
</feature>
<dbReference type="InterPro" id="IPR020449">
    <property type="entry name" value="Tscrpt_reg_AraC-type_HTH"/>
</dbReference>
<dbReference type="GO" id="GO:0003700">
    <property type="term" value="F:DNA-binding transcription factor activity"/>
    <property type="evidence" value="ECO:0007669"/>
    <property type="project" value="InterPro"/>
</dbReference>
<name>A0A368VNG6_9BACL</name>
<evidence type="ECO:0000256" key="4">
    <source>
        <dbReference type="PROSITE-ProRule" id="PRU00169"/>
    </source>
</evidence>
<evidence type="ECO:0000256" key="3">
    <source>
        <dbReference type="ARBA" id="ARBA00023163"/>
    </source>
</evidence>
<dbReference type="RefSeq" id="WP_114382221.1">
    <property type="nucleotide sequence ID" value="NZ_QPJD01000014.1"/>
</dbReference>
<gene>
    <name evidence="7" type="ORF">DFP97_114124</name>
</gene>
<keyword evidence="3" id="KW-0804">Transcription</keyword>
<dbReference type="PANTHER" id="PTHR43280">
    <property type="entry name" value="ARAC-FAMILY TRANSCRIPTIONAL REGULATOR"/>
    <property type="match status" value="1"/>
</dbReference>
<keyword evidence="8" id="KW-1185">Reference proteome</keyword>
<dbReference type="Pfam" id="PF00072">
    <property type="entry name" value="Response_reg"/>
    <property type="match status" value="1"/>
</dbReference>
<dbReference type="Proteomes" id="UP000252415">
    <property type="component" value="Unassembled WGS sequence"/>
</dbReference>
<keyword evidence="1" id="KW-0805">Transcription regulation</keyword>
<dbReference type="SUPFAM" id="SSF52172">
    <property type="entry name" value="CheY-like"/>
    <property type="match status" value="1"/>
</dbReference>
<keyword evidence="2" id="KW-0238">DNA-binding</keyword>
<dbReference type="Gene3D" id="3.40.50.2300">
    <property type="match status" value="1"/>
</dbReference>
<dbReference type="OrthoDB" id="1974963at2"/>
<evidence type="ECO:0000259" key="6">
    <source>
        <dbReference type="PROSITE" id="PS50110"/>
    </source>
</evidence>
<feature type="domain" description="Response regulatory" evidence="6">
    <location>
        <begin position="3"/>
        <end position="120"/>
    </location>
</feature>
<evidence type="ECO:0000313" key="7">
    <source>
        <dbReference type="EMBL" id="RCW43060.1"/>
    </source>
</evidence>
<dbReference type="InterPro" id="IPR011006">
    <property type="entry name" value="CheY-like_superfamily"/>
</dbReference>
<dbReference type="CDD" id="cd17536">
    <property type="entry name" value="REC_YesN-like"/>
    <property type="match status" value="1"/>
</dbReference>
<protein>
    <submittedName>
        <fullName evidence="7">Two-component system response regulator YesN</fullName>
    </submittedName>
</protein>
<evidence type="ECO:0000256" key="2">
    <source>
        <dbReference type="ARBA" id="ARBA00023125"/>
    </source>
</evidence>
<dbReference type="AlphaFoldDB" id="A0A368VNG6"/>
<dbReference type="InterPro" id="IPR018060">
    <property type="entry name" value="HTH_AraC"/>
</dbReference>
<dbReference type="PROSITE" id="PS00041">
    <property type="entry name" value="HTH_ARAC_FAMILY_1"/>
    <property type="match status" value="1"/>
</dbReference>
<dbReference type="PROSITE" id="PS01124">
    <property type="entry name" value="HTH_ARAC_FAMILY_2"/>
    <property type="match status" value="1"/>
</dbReference>
<dbReference type="GO" id="GO:0000160">
    <property type="term" value="P:phosphorelay signal transduction system"/>
    <property type="evidence" value="ECO:0007669"/>
    <property type="project" value="InterPro"/>
</dbReference>
<evidence type="ECO:0000259" key="5">
    <source>
        <dbReference type="PROSITE" id="PS01124"/>
    </source>
</evidence>
<dbReference type="PRINTS" id="PR00032">
    <property type="entry name" value="HTHARAC"/>
</dbReference>
<comment type="caution">
    <text evidence="7">The sequence shown here is derived from an EMBL/GenBank/DDBJ whole genome shotgun (WGS) entry which is preliminary data.</text>
</comment>
<dbReference type="GO" id="GO:0043565">
    <property type="term" value="F:sequence-specific DNA binding"/>
    <property type="evidence" value="ECO:0007669"/>
    <property type="project" value="InterPro"/>
</dbReference>
<dbReference type="EMBL" id="QPJD01000014">
    <property type="protein sequence ID" value="RCW43060.1"/>
    <property type="molecule type" value="Genomic_DNA"/>
</dbReference>
<dbReference type="PANTHER" id="PTHR43280:SF34">
    <property type="entry name" value="ARAC-FAMILY TRANSCRIPTIONAL REGULATOR"/>
    <property type="match status" value="1"/>
</dbReference>
<proteinExistence type="predicted"/>
<dbReference type="SMART" id="SM00342">
    <property type="entry name" value="HTH_ARAC"/>
    <property type="match status" value="1"/>
</dbReference>
<evidence type="ECO:0000313" key="8">
    <source>
        <dbReference type="Proteomes" id="UP000252415"/>
    </source>
</evidence>
<keyword evidence="4" id="KW-0597">Phosphoprotein</keyword>
<evidence type="ECO:0000256" key="1">
    <source>
        <dbReference type="ARBA" id="ARBA00023015"/>
    </source>
</evidence>
<dbReference type="PROSITE" id="PS50110">
    <property type="entry name" value="RESPONSE_REGULATORY"/>
    <property type="match status" value="1"/>
</dbReference>
<sequence>MYTLLIVDDESIAVRGMKQGIVWSDLAITEILEAYNVKQAKQLFANHQIDIMICDIEMPGQNGIELLEWTRTHYPDTVSLFLTAHADFTYVQKALQLGSFDYILKPVKHEQLKDITGQAVLQWKKNEEKKTFSVLHKQYVQQWEEQLPHLIERFWQELLGERVLPKSKQIAAKLQQLNIPLTLDDQVLPILISIEMWKEEFNARDEEIMEYALRKTASELMLASWPGTVIQDRNGINLLLIYVKPTDPIIRDEVQKICEEYIRYCNQYFKCSLSCYIGESTKITEIPGMYSDLLVMERNNVSASNKVILANEQLQVRPFFDSSATSFPVMDWIMLFELGRKEELLEQMTESCTYMEQKSGFCKEDLESMHTSILFLLFSVFHKKGLSVYEAFPSKQLIDSTINIRTLEQFRTWMYKVISQGIGHFMLHAKEESEIVIKTKKYISEHIHQEFSREDIASYVFLNPSYLSRLFKKETGISLTDYILKERMNEAKRLLVQTEMKISQIAESLGYMNLSHFITMFKKVNGATPMNFRKKIQ</sequence>
<reference evidence="7 8" key="1">
    <citation type="submission" date="2018-07" db="EMBL/GenBank/DDBJ databases">
        <title>Genomic Encyclopedia of Type Strains, Phase III (KMG-III): the genomes of soil and plant-associated and newly described type strains.</title>
        <authorList>
            <person name="Whitman W."/>
        </authorList>
    </citation>
    <scope>NUCLEOTIDE SEQUENCE [LARGE SCALE GENOMIC DNA]</scope>
    <source>
        <strain evidence="7 8">CECT 7506</strain>
    </source>
</reference>
<accession>A0A368VNG6</accession>
<dbReference type="Gene3D" id="1.10.10.60">
    <property type="entry name" value="Homeodomain-like"/>
    <property type="match status" value="2"/>
</dbReference>
<dbReference type="SMART" id="SM00448">
    <property type="entry name" value="REC"/>
    <property type="match status" value="1"/>
</dbReference>
<dbReference type="InterPro" id="IPR018062">
    <property type="entry name" value="HTH_AraC-typ_CS"/>
</dbReference>
<dbReference type="InterPro" id="IPR009057">
    <property type="entry name" value="Homeodomain-like_sf"/>
</dbReference>
<dbReference type="SUPFAM" id="SSF46689">
    <property type="entry name" value="Homeodomain-like"/>
    <property type="match status" value="2"/>
</dbReference>